<accession>A0ABU3PJP9</accession>
<dbReference type="RefSeq" id="WP_315643134.1">
    <property type="nucleotide sequence ID" value="NZ_JARUHM010000003.1"/>
</dbReference>
<gene>
    <name evidence="1" type="ORF">P8T80_01430</name>
</gene>
<dbReference type="EMBL" id="JARUHM010000003">
    <property type="protein sequence ID" value="MDT9410064.1"/>
    <property type="molecule type" value="Genomic_DNA"/>
</dbReference>
<evidence type="ECO:0000313" key="2">
    <source>
        <dbReference type="Proteomes" id="UP001265983"/>
    </source>
</evidence>
<name>A0ABU3PJP9_9CORY</name>
<reference evidence="1 2" key="1">
    <citation type="submission" date="2023-03" db="EMBL/GenBank/DDBJ databases">
        <title>Whole genome sequence of the first Corynebacterium rouxii strains isolated in Brazil: a recent member of Corynebacterium diphtheriae complex.</title>
        <authorList>
            <person name="Vieira V."/>
            <person name="Ramos J.N."/>
            <person name="Araujo M.R.B."/>
            <person name="Baio P.V."/>
            <person name="Sant'Anna L.O."/>
            <person name="Veras J.F.C."/>
            <person name="Vieira E.M.D."/>
            <person name="Sousa M.A.B."/>
            <person name="Camargo C.H."/>
            <person name="Sacchi C.T."/>
            <person name="Campos K.R."/>
            <person name="Santos M.B.N."/>
            <person name="Bokermann S."/>
            <person name="Alvim L.B."/>
            <person name="Santos L.S."/>
            <person name="Mattos-Guaraldi A.L."/>
        </authorList>
    </citation>
    <scope>NUCLEOTIDE SEQUENCE [LARGE SCALE GENOMIC DNA]</scope>
    <source>
        <strain evidence="1 2">70862</strain>
    </source>
</reference>
<organism evidence="1 2">
    <name type="scientific">Corynebacterium rouxii</name>
    <dbReference type="NCBI Taxonomy" id="2719119"/>
    <lineage>
        <taxon>Bacteria</taxon>
        <taxon>Bacillati</taxon>
        <taxon>Actinomycetota</taxon>
        <taxon>Actinomycetes</taxon>
        <taxon>Mycobacteriales</taxon>
        <taxon>Corynebacteriaceae</taxon>
        <taxon>Corynebacterium</taxon>
    </lineage>
</organism>
<dbReference type="Proteomes" id="UP001265983">
    <property type="component" value="Unassembled WGS sequence"/>
</dbReference>
<keyword evidence="2" id="KW-1185">Reference proteome</keyword>
<proteinExistence type="predicted"/>
<protein>
    <submittedName>
        <fullName evidence="1">Uncharacterized protein</fullName>
    </submittedName>
</protein>
<evidence type="ECO:0000313" key="1">
    <source>
        <dbReference type="EMBL" id="MDT9410064.1"/>
    </source>
</evidence>
<comment type="caution">
    <text evidence="1">The sequence shown here is derived from an EMBL/GenBank/DDBJ whole genome shotgun (WGS) entry which is preliminary data.</text>
</comment>
<sequence>MESYSLIPSTGVETIQCEPLPKGALLDGVLTVQEQRKLQHDLFNDSGMVLSQIREYAHRHSVPAVPFLIACILRVLSSVPPGTSFDAGLGKGSCNLFVVVLGNPGDGKDRLASVASDAVTVCQGTKTITPDVMPVGSGEGIVTSLMPVDGENAHPVLFEVSEVGALTNLMARSGSTLRSTLLQVYSGQALGYNNKNEKQTLPAGCYTAGLWVSAQPDKVGDLVGGKDDGLRHRFLWCDTFDPLTPDTVELRNITLNPVALPQEILNGDPIQFPSAVRYNNIQVRRNRIKGLPLPEGHQGHRNQTRCKVAAGLALLRSSSTVSEGDWKRAGLLMEYSDKIQRYAQQHGVNMRVKNAVENMDALDEAKRQREQRWIQEAEGKIIQAVKEAIEATPPNQRIGVRWSPFRQKARSNKRKSLDQARENLHEKEIITIDNIGTPEQPQVFIRPGNQWATINANP</sequence>